<proteinExistence type="predicted"/>
<reference evidence="1 2" key="2">
    <citation type="submission" date="2007-08" db="EMBL/GenBank/DDBJ databases">
        <authorList>
            <person name="Fulton L."/>
            <person name="Clifton S."/>
            <person name="Fulton B."/>
            <person name="Xu J."/>
            <person name="Minx P."/>
            <person name="Pepin K.H."/>
            <person name="Johnson M."/>
            <person name="Thiruvilangam P."/>
            <person name="Bhonagiri V."/>
            <person name="Nash W.E."/>
            <person name="Wang C."/>
            <person name="Mardis E.R."/>
            <person name="Wilson R.K."/>
        </authorList>
    </citation>
    <scope>NUCLEOTIDE SEQUENCE [LARGE SCALE GENOMIC DNA]</scope>
    <source>
        <strain evidence="1 2">DSM 753</strain>
    </source>
</reference>
<sequence length="35" mass="4384">MKYTSYYTDQIKFVNPDLPWSYWLLAEKWTKRLVV</sequence>
<protein>
    <submittedName>
        <fullName evidence="1">Uncharacterized protein</fullName>
    </submittedName>
</protein>
<name>A7VPM4_9FIRM</name>
<dbReference type="AlphaFoldDB" id="A7VPM4"/>
<evidence type="ECO:0000313" key="2">
    <source>
        <dbReference type="Proteomes" id="UP000003490"/>
    </source>
</evidence>
<dbReference type="Proteomes" id="UP000003490">
    <property type="component" value="Unassembled WGS sequence"/>
</dbReference>
<comment type="caution">
    <text evidence="1">The sequence shown here is derived from an EMBL/GenBank/DDBJ whole genome shotgun (WGS) entry which is preliminary data.</text>
</comment>
<reference evidence="1 2" key="1">
    <citation type="submission" date="2007-08" db="EMBL/GenBank/DDBJ databases">
        <title>Draft genome sequence of Clostridium leptum (DSM 753).</title>
        <authorList>
            <person name="Sudarsanam P."/>
            <person name="Ley R."/>
            <person name="Guruge J."/>
            <person name="Turnbaugh P.J."/>
            <person name="Mahowald M."/>
            <person name="Liep D."/>
            <person name="Gordon J."/>
        </authorList>
    </citation>
    <scope>NUCLEOTIDE SEQUENCE [LARGE SCALE GENOMIC DNA]</scope>
    <source>
        <strain evidence="1 2">DSM 753</strain>
    </source>
</reference>
<accession>A7VPM4</accession>
<organism evidence="1 2">
    <name type="scientific">[Clostridium] leptum DSM 753</name>
    <dbReference type="NCBI Taxonomy" id="428125"/>
    <lineage>
        <taxon>Bacteria</taxon>
        <taxon>Bacillati</taxon>
        <taxon>Bacillota</taxon>
        <taxon>Clostridia</taxon>
        <taxon>Eubacteriales</taxon>
        <taxon>Oscillospiraceae</taxon>
        <taxon>Oscillospiraceae incertae sedis</taxon>
    </lineage>
</organism>
<gene>
    <name evidence="1" type="ORF">CLOLEP_00500</name>
</gene>
<dbReference type="HOGENOM" id="CLU_3364241_0_0_9"/>
<dbReference type="EMBL" id="ABCB02000013">
    <property type="protein sequence ID" value="EDO62686.1"/>
    <property type="molecule type" value="Genomic_DNA"/>
</dbReference>
<evidence type="ECO:0000313" key="1">
    <source>
        <dbReference type="EMBL" id="EDO62686.1"/>
    </source>
</evidence>